<feature type="signal peptide" evidence="1">
    <location>
        <begin position="1"/>
        <end position="20"/>
    </location>
</feature>
<dbReference type="CDD" id="cd03145">
    <property type="entry name" value="GAT1_cyanophycinase"/>
    <property type="match status" value="1"/>
</dbReference>
<keyword evidence="2" id="KW-0378">Hydrolase</keyword>
<dbReference type="PANTHER" id="PTHR36175:SF1">
    <property type="entry name" value="CYANOPHYCINASE"/>
    <property type="match status" value="1"/>
</dbReference>
<dbReference type="GO" id="GO:0004180">
    <property type="term" value="F:carboxypeptidase activity"/>
    <property type="evidence" value="ECO:0007669"/>
    <property type="project" value="UniProtKB-KW"/>
</dbReference>
<name>A0ABU3QX53_9GAMM</name>
<dbReference type="InterPro" id="IPR029062">
    <property type="entry name" value="Class_I_gatase-like"/>
</dbReference>
<accession>A0ABU3QX53</accession>
<dbReference type="PANTHER" id="PTHR36175">
    <property type="entry name" value="CYANOPHYCINASE"/>
    <property type="match status" value="1"/>
</dbReference>
<evidence type="ECO:0000256" key="1">
    <source>
        <dbReference type="SAM" id="SignalP"/>
    </source>
</evidence>
<gene>
    <name evidence="2" type="ORF">RT723_03155</name>
</gene>
<keyword evidence="1" id="KW-0732">Signal</keyword>
<feature type="chain" id="PRO_5045450764" evidence="1">
    <location>
        <begin position="21"/>
        <end position="587"/>
    </location>
</feature>
<dbReference type="RefSeq" id="WP_315945863.1">
    <property type="nucleotide sequence ID" value="NZ_JAWCUA010000003.1"/>
</dbReference>
<dbReference type="EMBL" id="JAWCUA010000003">
    <property type="protein sequence ID" value="MDU0112016.1"/>
    <property type="molecule type" value="Genomic_DNA"/>
</dbReference>
<sequence>MKQYAPILLIFALISAPSYAKYNNNDSAIYLVGGGLKTCSSMSKKNCTSTKKEQISKLAGVKFNNLYAINNLNIQQIDRVWTDQFGPSNKYALIKLLRKSSELINNKVPLSELKRILKNNDHDDLIYKMSDPEYYALLDLLEQPVINEETGERLKEYVALLDSTNYFSTNIYQQFVAQAKAKLGHNKPNIVVLTASARDPFEAADFYQSAFEQAGANAIWLPLDATLNKLMSTKGNRDSICKDINQVRSDIQGSFNREYVYPDLAQKQFQACLNPDAIISTIQDADGLFINGGDQSLTLQAFINADGSDSQILHIIKQKLQTEHFVIGGTSAGTAVMSGDDKTMKVPMITNGQSNTALVRGAKKDVLPVAGCHKSASCKKGVHPDDLTYRAKGGLGLFHWGVLDTHFSERGRQGRLAQLLIDTNTKYGLGVDEATALVVTNVNKQKATFNVIGQGGVFIIENSGMNNQTNSVFTHYISYGDTVEVNGSQLDITLADWKSIAAKNELPAQNIDKIFDRSRYKSTAELLCRTNSKRVNANDKWDNNLINIEISKTENSVNGYGAIKVEGNITEYCSYKSYKLSFNTEIK</sequence>
<reference evidence="2 3" key="1">
    <citation type="submission" date="2023-10" db="EMBL/GenBank/DDBJ databases">
        <title>Psychrosphaera aquimaarina strain SW33 isolated from seawater.</title>
        <authorList>
            <person name="Bayburt H."/>
            <person name="Kim J.M."/>
            <person name="Choi B.J."/>
            <person name="Jeon C.O."/>
        </authorList>
    </citation>
    <scope>NUCLEOTIDE SEQUENCE [LARGE SCALE GENOMIC DNA]</scope>
    <source>
        <strain evidence="2 3">KCTC 52743</strain>
    </source>
</reference>
<dbReference type="GO" id="GO:0008241">
    <property type="term" value="F:peptidyl-dipeptidase activity"/>
    <property type="evidence" value="ECO:0007669"/>
    <property type="project" value="UniProtKB-EC"/>
</dbReference>
<protein>
    <submittedName>
        <fullName evidence="2">Cyanophycinase</fullName>
        <ecNumber evidence="2">3.4.15.6</ecNumber>
    </submittedName>
</protein>
<organism evidence="2 3">
    <name type="scientific">Psychrosphaera aquimarina</name>
    <dbReference type="NCBI Taxonomy" id="2044854"/>
    <lineage>
        <taxon>Bacteria</taxon>
        <taxon>Pseudomonadati</taxon>
        <taxon>Pseudomonadota</taxon>
        <taxon>Gammaproteobacteria</taxon>
        <taxon>Alteromonadales</taxon>
        <taxon>Pseudoalteromonadaceae</taxon>
        <taxon>Psychrosphaera</taxon>
    </lineage>
</organism>
<dbReference type="Proteomes" id="UP001257914">
    <property type="component" value="Unassembled WGS sequence"/>
</dbReference>
<evidence type="ECO:0000313" key="3">
    <source>
        <dbReference type="Proteomes" id="UP001257914"/>
    </source>
</evidence>
<comment type="caution">
    <text evidence="2">The sequence shown here is derived from an EMBL/GenBank/DDBJ whole genome shotgun (WGS) entry which is preliminary data.</text>
</comment>
<keyword evidence="2" id="KW-0645">Protease</keyword>
<dbReference type="EC" id="3.4.15.6" evidence="2"/>
<dbReference type="SUPFAM" id="SSF52317">
    <property type="entry name" value="Class I glutamine amidotransferase-like"/>
    <property type="match status" value="1"/>
</dbReference>
<proteinExistence type="predicted"/>
<keyword evidence="2" id="KW-0121">Carboxypeptidase</keyword>
<dbReference type="Gene3D" id="3.40.50.880">
    <property type="match status" value="1"/>
</dbReference>
<evidence type="ECO:0000313" key="2">
    <source>
        <dbReference type="EMBL" id="MDU0112016.1"/>
    </source>
</evidence>
<keyword evidence="3" id="KW-1185">Reference proteome</keyword>